<dbReference type="Gene3D" id="3.30.2310.20">
    <property type="entry name" value="RelE-like"/>
    <property type="match status" value="1"/>
</dbReference>
<dbReference type="PANTHER" id="PTHR38813">
    <property type="match status" value="1"/>
</dbReference>
<accession>A0A174AT32</accession>
<dbReference type="EMBL" id="CYZA01000007">
    <property type="protein sequence ID" value="CUN90690.1"/>
    <property type="molecule type" value="Genomic_DNA"/>
</dbReference>
<organism evidence="2 3">
    <name type="scientific">Blautia obeum</name>
    <dbReference type="NCBI Taxonomy" id="40520"/>
    <lineage>
        <taxon>Bacteria</taxon>
        <taxon>Bacillati</taxon>
        <taxon>Bacillota</taxon>
        <taxon>Clostridia</taxon>
        <taxon>Lachnospirales</taxon>
        <taxon>Lachnospiraceae</taxon>
        <taxon>Blautia</taxon>
    </lineage>
</organism>
<dbReference type="InterPro" id="IPR035093">
    <property type="entry name" value="RelE/ParE_toxin_dom_sf"/>
</dbReference>
<dbReference type="SUPFAM" id="SSF143011">
    <property type="entry name" value="RelE-like"/>
    <property type="match status" value="1"/>
</dbReference>
<dbReference type="Proteomes" id="UP000095447">
    <property type="component" value="Unassembled WGS sequence"/>
</dbReference>
<sequence length="88" mass="10120">MGACLMYQIVLKKKAKKFIDKLPIAERKRIVTAIGNLPYGEDIKRLQGYENVLRLRVGTYRIIYTVDHGKLIVTVIDAGNRGQIYKRL</sequence>
<keyword evidence="1" id="KW-1277">Toxin-antitoxin system</keyword>
<evidence type="ECO:0000313" key="2">
    <source>
        <dbReference type="EMBL" id="CUN90690.1"/>
    </source>
</evidence>
<protein>
    <recommendedName>
        <fullName evidence="4">Type II toxin-antitoxin system RelE/ParE family toxin</fullName>
    </recommendedName>
</protein>
<dbReference type="Pfam" id="PF05016">
    <property type="entry name" value="ParE_toxin"/>
    <property type="match status" value="1"/>
</dbReference>
<evidence type="ECO:0000313" key="3">
    <source>
        <dbReference type="Proteomes" id="UP000095447"/>
    </source>
</evidence>
<dbReference type="AlphaFoldDB" id="A0A174AT32"/>
<dbReference type="PANTHER" id="PTHR38813:SF1">
    <property type="entry name" value="TOXIN RELE1-RELATED"/>
    <property type="match status" value="1"/>
</dbReference>
<evidence type="ECO:0000256" key="1">
    <source>
        <dbReference type="ARBA" id="ARBA00022649"/>
    </source>
</evidence>
<gene>
    <name evidence="2" type="ORF">ERS852395_01649</name>
</gene>
<dbReference type="InterPro" id="IPR007712">
    <property type="entry name" value="RelE/ParE_toxin"/>
</dbReference>
<dbReference type="InterPro" id="IPR052747">
    <property type="entry name" value="TA_system_RelE_toxin"/>
</dbReference>
<name>A0A174AT32_9FIRM</name>
<proteinExistence type="predicted"/>
<reference evidence="2 3" key="1">
    <citation type="submission" date="2015-09" db="EMBL/GenBank/DDBJ databases">
        <authorList>
            <consortium name="Pathogen Informatics"/>
        </authorList>
    </citation>
    <scope>NUCLEOTIDE SEQUENCE [LARGE SCALE GENOMIC DNA]</scope>
    <source>
        <strain evidence="2 3">2789STDY5608838</strain>
    </source>
</reference>
<evidence type="ECO:0008006" key="4">
    <source>
        <dbReference type="Google" id="ProtNLM"/>
    </source>
</evidence>